<gene>
    <name evidence="2" type="ORF">HNE05_18820</name>
</gene>
<evidence type="ECO:0000259" key="1">
    <source>
        <dbReference type="Pfam" id="PF06568"/>
    </source>
</evidence>
<dbReference type="EMBL" id="CP053697">
    <property type="protein sequence ID" value="QKE65323.1"/>
    <property type="molecule type" value="Genomic_DNA"/>
</dbReference>
<proteinExistence type="predicted"/>
<dbReference type="RefSeq" id="WP_173211115.1">
    <property type="nucleotide sequence ID" value="NZ_CP053697.2"/>
</dbReference>
<evidence type="ECO:0000313" key="3">
    <source>
        <dbReference type="Proteomes" id="UP000501379"/>
    </source>
</evidence>
<dbReference type="AlphaFoldDB" id="A0A6M8FGG5"/>
<name>A0A6M8FGG5_9GAMM</name>
<keyword evidence="3" id="KW-1185">Reference proteome</keyword>
<reference evidence="2" key="1">
    <citation type="submission" date="2020-07" db="EMBL/GenBank/DDBJ databases">
        <title>Nitrate ammonifying Pseudomonas campi sp. nov. isolated from German agricultural grassland.</title>
        <authorList>
            <person name="Timsy T."/>
            <person name="Ulrich A."/>
            <person name="Spanner T."/>
            <person name="Foesel B."/>
            <person name="Kolb S."/>
            <person name="Horn M.A."/>
            <person name="Behrendt U."/>
        </authorList>
    </citation>
    <scope>NUCLEOTIDE SEQUENCE</scope>
    <source>
        <strain evidence="2">S1-A32-2</strain>
    </source>
</reference>
<protein>
    <submittedName>
        <fullName evidence="2">DUF1127 domain-containing protein</fullName>
    </submittedName>
</protein>
<evidence type="ECO:0000313" key="2">
    <source>
        <dbReference type="EMBL" id="QKE65323.1"/>
    </source>
</evidence>
<dbReference type="Pfam" id="PF06568">
    <property type="entry name" value="YjiS-like"/>
    <property type="match status" value="1"/>
</dbReference>
<organism evidence="2 3">
    <name type="scientific">Aquipseudomonas campi</name>
    <dbReference type="NCBI Taxonomy" id="2731681"/>
    <lineage>
        <taxon>Bacteria</taxon>
        <taxon>Pseudomonadati</taxon>
        <taxon>Pseudomonadota</taxon>
        <taxon>Gammaproteobacteria</taxon>
        <taxon>Pseudomonadales</taxon>
        <taxon>Pseudomonadaceae</taxon>
        <taxon>Aquipseudomonas</taxon>
    </lineage>
</organism>
<dbReference type="Proteomes" id="UP000501379">
    <property type="component" value="Chromosome"/>
</dbReference>
<dbReference type="InterPro" id="IPR009506">
    <property type="entry name" value="YjiS-like"/>
</dbReference>
<feature type="domain" description="YjiS-like" evidence="1">
    <location>
        <begin position="26"/>
        <end position="62"/>
    </location>
</feature>
<accession>A0A6M8FGG5</accession>
<sequence length="74" mass="9009">MRELSDLYVGVREREEQNGRLPLREVGRRWQLFCRRLHTRRQLLRLDAHQLADIGLTAEQARKEATRPFWQLLR</sequence>
<dbReference type="KEGG" id="pcam:HNE05_18820"/>